<keyword evidence="5" id="KW-1185">Reference proteome</keyword>
<dbReference type="GO" id="GO:0016747">
    <property type="term" value="F:acyltransferase activity, transferring groups other than amino-acyl groups"/>
    <property type="evidence" value="ECO:0007669"/>
    <property type="project" value="InterPro"/>
</dbReference>
<feature type="domain" description="N-acetyltransferase" evidence="3">
    <location>
        <begin position="6"/>
        <end position="155"/>
    </location>
</feature>
<dbReference type="STRING" id="1210086.GCA_001613105_01295"/>
<keyword evidence="1 4" id="KW-0808">Transferase</keyword>
<dbReference type="Pfam" id="PF00583">
    <property type="entry name" value="Acetyltransf_1"/>
    <property type="match status" value="1"/>
</dbReference>
<accession>A0A370IC58</accession>
<organism evidence="4 5">
    <name type="scientific">Nocardia pseudobrasiliensis</name>
    <dbReference type="NCBI Taxonomy" id="45979"/>
    <lineage>
        <taxon>Bacteria</taxon>
        <taxon>Bacillati</taxon>
        <taxon>Actinomycetota</taxon>
        <taxon>Actinomycetes</taxon>
        <taxon>Mycobacteriales</taxon>
        <taxon>Nocardiaceae</taxon>
        <taxon>Nocardia</taxon>
    </lineage>
</organism>
<evidence type="ECO:0000313" key="4">
    <source>
        <dbReference type="EMBL" id="RDI68318.1"/>
    </source>
</evidence>
<dbReference type="SUPFAM" id="SSF55729">
    <property type="entry name" value="Acyl-CoA N-acyltransferases (Nat)"/>
    <property type="match status" value="1"/>
</dbReference>
<sequence length="155" mass="17266">MSADIITFRQLGPDDVDAVRELHTGLNERESYFRFFGPLPHQLGEMATALAQRDPAHCAVGAYRADQLIGMANFIALEGNRDAEAALVVTHDEQDHGIGTQLLEHLAQLARERGRERLVAQVLPNNSRMLRLLMDCDLPVTAHLYDGVVEIVIRL</sequence>
<evidence type="ECO:0000256" key="1">
    <source>
        <dbReference type="ARBA" id="ARBA00022679"/>
    </source>
</evidence>
<dbReference type="InterPro" id="IPR016181">
    <property type="entry name" value="Acyl_CoA_acyltransferase"/>
</dbReference>
<dbReference type="RefSeq" id="WP_169813666.1">
    <property type="nucleotide sequence ID" value="NZ_QQBC01000002.1"/>
</dbReference>
<evidence type="ECO:0000313" key="5">
    <source>
        <dbReference type="Proteomes" id="UP000254869"/>
    </source>
</evidence>
<dbReference type="PANTHER" id="PTHR43877:SF2">
    <property type="entry name" value="AMINOALKYLPHOSPHONATE N-ACETYLTRANSFERASE-RELATED"/>
    <property type="match status" value="1"/>
</dbReference>
<dbReference type="PANTHER" id="PTHR43877">
    <property type="entry name" value="AMINOALKYLPHOSPHONATE N-ACETYLTRANSFERASE-RELATED-RELATED"/>
    <property type="match status" value="1"/>
</dbReference>
<keyword evidence="2" id="KW-0012">Acyltransferase</keyword>
<dbReference type="Gene3D" id="3.40.630.30">
    <property type="match status" value="1"/>
</dbReference>
<dbReference type="CDD" id="cd04301">
    <property type="entry name" value="NAT_SF"/>
    <property type="match status" value="1"/>
</dbReference>
<dbReference type="Proteomes" id="UP000254869">
    <property type="component" value="Unassembled WGS sequence"/>
</dbReference>
<name>A0A370IC58_9NOCA</name>
<proteinExistence type="predicted"/>
<reference evidence="4 5" key="1">
    <citation type="submission" date="2018-07" db="EMBL/GenBank/DDBJ databases">
        <title>Genomic Encyclopedia of Type Strains, Phase IV (KMG-IV): sequencing the most valuable type-strain genomes for metagenomic binning, comparative biology and taxonomic classification.</title>
        <authorList>
            <person name="Goeker M."/>
        </authorList>
    </citation>
    <scope>NUCLEOTIDE SEQUENCE [LARGE SCALE GENOMIC DNA]</scope>
    <source>
        <strain evidence="4 5">DSM 44290</strain>
    </source>
</reference>
<dbReference type="AlphaFoldDB" id="A0A370IC58"/>
<comment type="caution">
    <text evidence="4">The sequence shown here is derived from an EMBL/GenBank/DDBJ whole genome shotgun (WGS) entry which is preliminary data.</text>
</comment>
<dbReference type="PROSITE" id="PS51186">
    <property type="entry name" value="GNAT"/>
    <property type="match status" value="1"/>
</dbReference>
<dbReference type="InterPro" id="IPR050832">
    <property type="entry name" value="Bact_Acetyltransf"/>
</dbReference>
<evidence type="ECO:0000256" key="2">
    <source>
        <dbReference type="ARBA" id="ARBA00023315"/>
    </source>
</evidence>
<dbReference type="InterPro" id="IPR000182">
    <property type="entry name" value="GNAT_dom"/>
</dbReference>
<dbReference type="EMBL" id="QQBC01000002">
    <property type="protein sequence ID" value="RDI68318.1"/>
    <property type="molecule type" value="Genomic_DNA"/>
</dbReference>
<evidence type="ECO:0000259" key="3">
    <source>
        <dbReference type="PROSITE" id="PS51186"/>
    </source>
</evidence>
<protein>
    <submittedName>
        <fullName evidence="4">Acetyltransferase (GNAT) family protein</fullName>
    </submittedName>
</protein>
<gene>
    <name evidence="4" type="ORF">DFR76_102719</name>
</gene>